<dbReference type="Pfam" id="PF13578">
    <property type="entry name" value="Methyltransf_24"/>
    <property type="match status" value="1"/>
</dbReference>
<dbReference type="GO" id="GO:0008168">
    <property type="term" value="F:methyltransferase activity"/>
    <property type="evidence" value="ECO:0007669"/>
    <property type="project" value="UniProtKB-KW"/>
</dbReference>
<dbReference type="RefSeq" id="WP_166281781.1">
    <property type="nucleotide sequence ID" value="NZ_JTHE03000051.1"/>
</dbReference>
<dbReference type="Proteomes" id="UP000031561">
    <property type="component" value="Unassembled WGS sequence"/>
</dbReference>
<sequence>MFSADILINESDFDLHWQMTNCERFALQDLLRRLQPSLSIEVGTYQGGSLQVLSRFSEKVISIDLNPDVAHKLKGKFANVEYRSGNSTNLLPELVQQMNEQASELEFILIDGDHSTIGVRRDIEALLKLEPKRRIVIVLHDSFNPDCREGMKTADWHSSPYVQWVELDFIPGVYHYEAYDTAAPRTMWGGFACAVLDPTPRQQPLTIQESQRGLFEAVFADSAHVCQHHKPSLTRRVTRRVRRLLK</sequence>
<accession>A0ABD4T336</accession>
<gene>
    <name evidence="1" type="ORF">QQ91_0009260</name>
</gene>
<name>A0ABD4T336_9CYAN</name>
<evidence type="ECO:0000313" key="1">
    <source>
        <dbReference type="EMBL" id="MCM1983009.1"/>
    </source>
</evidence>
<keyword evidence="2" id="KW-1185">Reference proteome</keyword>
<dbReference type="AlphaFoldDB" id="A0ABD4T336"/>
<dbReference type="GO" id="GO:0032259">
    <property type="term" value="P:methylation"/>
    <property type="evidence" value="ECO:0007669"/>
    <property type="project" value="UniProtKB-KW"/>
</dbReference>
<dbReference type="EMBL" id="JTHE03000051">
    <property type="protein sequence ID" value="MCM1983009.1"/>
    <property type="molecule type" value="Genomic_DNA"/>
</dbReference>
<proteinExistence type="predicted"/>
<comment type="caution">
    <text evidence="1">The sequence shown here is derived from an EMBL/GenBank/DDBJ whole genome shotgun (WGS) entry which is preliminary data.</text>
</comment>
<dbReference type="SUPFAM" id="SSF53335">
    <property type="entry name" value="S-adenosyl-L-methionine-dependent methyltransferases"/>
    <property type="match status" value="1"/>
</dbReference>
<reference evidence="1 2" key="1">
    <citation type="journal article" date="2015" name="Genome Announc.">
        <title>Draft Genome Sequence of Filamentous Marine Cyanobacterium Lyngbya confervoides Strain BDU141951.</title>
        <authorList>
            <person name="Chandrababunaidu M.M."/>
            <person name="Sen D."/>
            <person name="Tripathy S."/>
        </authorList>
    </citation>
    <scope>NUCLEOTIDE SEQUENCE [LARGE SCALE GENOMIC DNA]</scope>
    <source>
        <strain evidence="1 2">BDU141951</strain>
    </source>
</reference>
<dbReference type="Gene3D" id="3.40.50.150">
    <property type="entry name" value="Vaccinia Virus protein VP39"/>
    <property type="match status" value="1"/>
</dbReference>
<evidence type="ECO:0000313" key="2">
    <source>
        <dbReference type="Proteomes" id="UP000031561"/>
    </source>
</evidence>
<dbReference type="InterPro" id="IPR029063">
    <property type="entry name" value="SAM-dependent_MTases_sf"/>
</dbReference>
<organism evidence="1 2">
    <name type="scientific">Lyngbya confervoides BDU141951</name>
    <dbReference type="NCBI Taxonomy" id="1574623"/>
    <lineage>
        <taxon>Bacteria</taxon>
        <taxon>Bacillati</taxon>
        <taxon>Cyanobacteriota</taxon>
        <taxon>Cyanophyceae</taxon>
        <taxon>Oscillatoriophycideae</taxon>
        <taxon>Oscillatoriales</taxon>
        <taxon>Microcoleaceae</taxon>
        <taxon>Lyngbya</taxon>
    </lineage>
</organism>
<keyword evidence="1" id="KW-0808">Transferase</keyword>
<protein>
    <submittedName>
        <fullName evidence="1">Class I SAM-dependent methyltransferase</fullName>
    </submittedName>
</protein>
<keyword evidence="1" id="KW-0489">Methyltransferase</keyword>